<feature type="domain" description="P/Homo B" evidence="14">
    <location>
        <begin position="82"/>
        <end position="220"/>
    </location>
</feature>
<dbReference type="InterPro" id="IPR006212">
    <property type="entry name" value="Furin_repeat"/>
</dbReference>
<dbReference type="GO" id="GO:0005802">
    <property type="term" value="C:trans-Golgi network"/>
    <property type="evidence" value="ECO:0007669"/>
    <property type="project" value="TreeGrafter"/>
</dbReference>
<dbReference type="InterPro" id="IPR000209">
    <property type="entry name" value="Peptidase_S8/S53_dom"/>
</dbReference>
<evidence type="ECO:0000256" key="5">
    <source>
        <dbReference type="ARBA" id="ARBA00022801"/>
    </source>
</evidence>
<keyword evidence="10" id="KW-0325">Glycoprotein</keyword>
<evidence type="ECO:0000256" key="1">
    <source>
        <dbReference type="ARBA" id="ARBA00005325"/>
    </source>
</evidence>
<evidence type="ECO:0000256" key="8">
    <source>
        <dbReference type="ARBA" id="ARBA00023145"/>
    </source>
</evidence>
<keyword evidence="9" id="KW-1015">Disulfide bond</keyword>
<dbReference type="Pfam" id="PF01483">
    <property type="entry name" value="P_proprotein"/>
    <property type="match status" value="1"/>
</dbReference>
<feature type="region of interest" description="Disordered" evidence="12">
    <location>
        <begin position="508"/>
        <end position="543"/>
    </location>
</feature>
<dbReference type="WBParaSite" id="ACRNAN_scaffold1620.g18817.t1">
    <property type="protein sequence ID" value="ACRNAN_scaffold1620.g18817.t1"/>
    <property type="gene ID" value="ACRNAN_scaffold1620.g18817"/>
</dbReference>
<dbReference type="PANTHER" id="PTHR42884:SF23">
    <property type="entry name" value="FURIN-LIKE PROTEASE 2"/>
    <property type="match status" value="1"/>
</dbReference>
<keyword evidence="4" id="KW-0732">Signal</keyword>
<keyword evidence="2" id="KW-0645">Protease</keyword>
<dbReference type="FunFam" id="2.60.120.260:FF:000006">
    <property type="entry name" value="Proprotein convertase subtilisin/kexin type 5"/>
    <property type="match status" value="1"/>
</dbReference>
<dbReference type="PANTHER" id="PTHR42884">
    <property type="entry name" value="PROPROTEIN CONVERTASE SUBTILISIN/KEXIN-RELATED"/>
    <property type="match status" value="1"/>
</dbReference>
<protein>
    <submittedName>
        <fullName evidence="16">P/Homo B domain-containing protein</fullName>
    </submittedName>
</protein>
<keyword evidence="8" id="KW-0865">Zymogen</keyword>
<dbReference type="AlphaFoldDB" id="A0A914CZ95"/>
<evidence type="ECO:0000256" key="13">
    <source>
        <dbReference type="SAM" id="Phobius"/>
    </source>
</evidence>
<evidence type="ECO:0000256" key="7">
    <source>
        <dbReference type="ARBA" id="ARBA00022837"/>
    </source>
</evidence>
<dbReference type="PROSITE" id="PS51829">
    <property type="entry name" value="P_HOMO_B"/>
    <property type="match status" value="1"/>
</dbReference>
<dbReference type="InterPro" id="IPR036852">
    <property type="entry name" value="Peptidase_S8/S53_dom_sf"/>
</dbReference>
<dbReference type="Gene3D" id="2.60.120.260">
    <property type="entry name" value="Galactose-binding domain-like"/>
    <property type="match status" value="1"/>
</dbReference>
<feature type="transmembrane region" description="Helical" evidence="13">
    <location>
        <begin position="466"/>
        <end position="491"/>
    </location>
</feature>
<evidence type="ECO:0000256" key="10">
    <source>
        <dbReference type="ARBA" id="ARBA00023180"/>
    </source>
</evidence>
<evidence type="ECO:0000256" key="11">
    <source>
        <dbReference type="PROSITE-ProRule" id="PRU01240"/>
    </source>
</evidence>
<dbReference type="CDD" id="cd00064">
    <property type="entry name" value="FU"/>
    <property type="match status" value="2"/>
</dbReference>
<dbReference type="InterPro" id="IPR023828">
    <property type="entry name" value="Peptidase_S8_Ser-AS"/>
</dbReference>
<sequence>MHTGTSASAPLAAGIIALALEANPSLTWRDMQHIVLRTANPTPLLNNPGWSVNGVGRRISNKFGYGLMDAGAIVRLAKVWTPVPEQHMCTYEYILSPPNPRPITGRFQMNFTLEVSGCERGTPVLYLEHVQVLATVRFGKRGDLKLTLYSPSGTRSTLLPPRPQDYNQNGFHKWPFLSVQSWGEDPRGTWTLTVESVSSNPKTGGTFGDWTLLLYGTQDPAQPSDPKYSPLRPTSYTHSNSAIQSITSEVQQTDSEPTITFGDLHSSNDCHPECLSGCSESKSAASCFACKHFTQTLRNRAGFKCVPHCDDGFYLEEPDKCKACSPNCQTCKKPEVCETCPGAKLLIDVDHYGHFDHGQCVDKCPDGLIADYDTNLIQARCVLKKNPCSNGYYQDLRGNCAVCDAACGICHGPGPLQCDTCAQGFSNYSVGYCRPCCAPDQTPSANHCDECTEHQISYGSVQQPSLFTPLLIVVLTLGVFFCGYLCFAFVCPESRRSWSSRSKDLEYTPLKTGDGKHDAPFDYSSDSDFEETRISQPSKDRTTRLELEEALLEHPS</sequence>
<dbReference type="SUPFAM" id="SSF52743">
    <property type="entry name" value="Subtilisin-like"/>
    <property type="match status" value="1"/>
</dbReference>
<keyword evidence="5" id="KW-0378">Hydrolase</keyword>
<dbReference type="GO" id="GO:0016485">
    <property type="term" value="P:protein processing"/>
    <property type="evidence" value="ECO:0007669"/>
    <property type="project" value="TreeGrafter"/>
</dbReference>
<dbReference type="SUPFAM" id="SSF57184">
    <property type="entry name" value="Growth factor receptor domain"/>
    <property type="match status" value="2"/>
</dbReference>
<dbReference type="SUPFAM" id="SSF49785">
    <property type="entry name" value="Galactose-binding domain-like"/>
    <property type="match status" value="1"/>
</dbReference>
<keyword evidence="13" id="KW-1133">Transmembrane helix</keyword>
<feature type="compositionally biased region" description="Basic and acidic residues" evidence="12">
    <location>
        <begin position="530"/>
        <end position="543"/>
    </location>
</feature>
<keyword evidence="15" id="KW-1185">Reference proteome</keyword>
<keyword evidence="13" id="KW-0472">Membrane</keyword>
<proteinExistence type="inferred from homology"/>
<dbReference type="GO" id="GO:0000139">
    <property type="term" value="C:Golgi membrane"/>
    <property type="evidence" value="ECO:0007669"/>
    <property type="project" value="TreeGrafter"/>
</dbReference>
<dbReference type="InterPro" id="IPR002884">
    <property type="entry name" value="P_dom"/>
</dbReference>
<evidence type="ECO:0000313" key="15">
    <source>
        <dbReference type="Proteomes" id="UP000887540"/>
    </source>
</evidence>
<accession>A0A914CZ95</accession>
<evidence type="ECO:0000256" key="2">
    <source>
        <dbReference type="ARBA" id="ARBA00022670"/>
    </source>
</evidence>
<keyword evidence="3" id="KW-0165">Cleavage on pair of basic residues</keyword>
<dbReference type="InterPro" id="IPR009030">
    <property type="entry name" value="Growth_fac_rcpt_cys_sf"/>
</dbReference>
<name>A0A914CZ95_9BILA</name>
<keyword evidence="6" id="KW-0720">Serine protease</keyword>
<evidence type="ECO:0000256" key="6">
    <source>
        <dbReference type="ARBA" id="ARBA00022825"/>
    </source>
</evidence>
<organism evidence="15 16">
    <name type="scientific">Acrobeloides nanus</name>
    <dbReference type="NCBI Taxonomy" id="290746"/>
    <lineage>
        <taxon>Eukaryota</taxon>
        <taxon>Metazoa</taxon>
        <taxon>Ecdysozoa</taxon>
        <taxon>Nematoda</taxon>
        <taxon>Chromadorea</taxon>
        <taxon>Rhabditida</taxon>
        <taxon>Tylenchina</taxon>
        <taxon>Cephalobomorpha</taxon>
        <taxon>Cephaloboidea</taxon>
        <taxon>Cephalobidae</taxon>
        <taxon>Acrobeloides</taxon>
    </lineage>
</organism>
<dbReference type="PROSITE" id="PS51892">
    <property type="entry name" value="SUBTILASE"/>
    <property type="match status" value="1"/>
</dbReference>
<evidence type="ECO:0000313" key="16">
    <source>
        <dbReference type="WBParaSite" id="ACRNAN_scaffold1620.g18817.t1"/>
    </source>
</evidence>
<evidence type="ECO:0000256" key="12">
    <source>
        <dbReference type="SAM" id="MobiDB-lite"/>
    </source>
</evidence>
<evidence type="ECO:0000256" key="9">
    <source>
        <dbReference type="ARBA" id="ARBA00023157"/>
    </source>
</evidence>
<dbReference type="PROSITE" id="PS00138">
    <property type="entry name" value="SUBTILASE_SER"/>
    <property type="match status" value="1"/>
</dbReference>
<dbReference type="Pfam" id="PF00082">
    <property type="entry name" value="Peptidase_S8"/>
    <property type="match status" value="1"/>
</dbReference>
<dbReference type="InterPro" id="IPR008979">
    <property type="entry name" value="Galactose-bd-like_sf"/>
</dbReference>
<evidence type="ECO:0000256" key="3">
    <source>
        <dbReference type="ARBA" id="ARBA00022685"/>
    </source>
</evidence>
<evidence type="ECO:0000259" key="14">
    <source>
        <dbReference type="PROSITE" id="PS51829"/>
    </source>
</evidence>
<keyword evidence="13" id="KW-0812">Transmembrane</keyword>
<comment type="similarity">
    <text evidence="1">Belongs to the peptidase S8 family. Furin subfamily.</text>
</comment>
<evidence type="ECO:0000256" key="4">
    <source>
        <dbReference type="ARBA" id="ARBA00022729"/>
    </source>
</evidence>
<dbReference type="GO" id="GO:0004252">
    <property type="term" value="F:serine-type endopeptidase activity"/>
    <property type="evidence" value="ECO:0007669"/>
    <property type="project" value="InterPro"/>
</dbReference>
<dbReference type="Gene3D" id="3.40.50.200">
    <property type="entry name" value="Peptidase S8/S53 domain"/>
    <property type="match status" value="1"/>
</dbReference>
<dbReference type="SMART" id="SM00261">
    <property type="entry name" value="FU"/>
    <property type="match status" value="3"/>
</dbReference>
<reference evidence="16" key="1">
    <citation type="submission" date="2022-11" db="UniProtKB">
        <authorList>
            <consortium name="WormBaseParasite"/>
        </authorList>
    </citation>
    <scope>IDENTIFICATION</scope>
</reference>
<keyword evidence="7" id="KW-0106">Calcium</keyword>
<dbReference type="Gene3D" id="2.10.220.10">
    <property type="entry name" value="Hormone Receptor, Insulin-like Growth Factor Receptor 1, Chain A, domain 2"/>
    <property type="match status" value="1"/>
</dbReference>
<comment type="caution">
    <text evidence="11">Lacks conserved residue(s) required for the propagation of feature annotation.</text>
</comment>
<dbReference type="Proteomes" id="UP000887540">
    <property type="component" value="Unplaced"/>
</dbReference>